<keyword evidence="4" id="KW-1185">Reference proteome</keyword>
<evidence type="ECO:0000313" key="3">
    <source>
        <dbReference type="EMBL" id="QBQ38368.1"/>
    </source>
</evidence>
<evidence type="ECO:0000313" key="2">
    <source>
        <dbReference type="EMBL" id="GGY81564.1"/>
    </source>
</evidence>
<keyword evidence="1" id="KW-0472">Membrane</keyword>
<dbReference type="Proteomes" id="UP000619512">
    <property type="component" value="Unassembled WGS sequence"/>
</dbReference>
<gene>
    <name evidence="3" type="ORF">E1742_20965</name>
    <name evidence="2" type="ORF">GCM10007388_12920</name>
</gene>
<dbReference type="OrthoDB" id="8759306at2"/>
<keyword evidence="1" id="KW-0812">Transmembrane</keyword>
<reference evidence="3 4" key="2">
    <citation type="submission" date="2019-03" db="EMBL/GenBank/DDBJ databases">
        <title>Draft Genome Sequences of Six Type Strains of the Genus Massilia.</title>
        <authorList>
            <person name="Miess H."/>
            <person name="Frediansyhah A."/>
            <person name="Gross H."/>
        </authorList>
    </citation>
    <scope>NUCLEOTIDE SEQUENCE [LARGE SCALE GENOMIC DNA]</scope>
    <source>
        <strain evidence="3 4">DSM 17505</strain>
    </source>
</reference>
<dbReference type="AlphaFoldDB" id="A0A4V1AU93"/>
<dbReference type="EMBL" id="CP038026">
    <property type="protein sequence ID" value="QBQ38368.1"/>
    <property type="molecule type" value="Genomic_DNA"/>
</dbReference>
<proteinExistence type="predicted"/>
<dbReference type="Proteomes" id="UP000294359">
    <property type="component" value="Chromosome"/>
</dbReference>
<reference evidence="2" key="1">
    <citation type="journal article" date="2014" name="Int. J. Syst. Evol. Microbiol.">
        <title>Complete genome sequence of Corynebacterium casei LMG S-19264T (=DSM 44701T), isolated from a smear-ripened cheese.</title>
        <authorList>
            <consortium name="US DOE Joint Genome Institute (JGI-PGF)"/>
            <person name="Walter F."/>
            <person name="Albersmeier A."/>
            <person name="Kalinowski J."/>
            <person name="Ruckert C."/>
        </authorList>
    </citation>
    <scope>NUCLEOTIDE SEQUENCE</scope>
    <source>
        <strain evidence="2">KCTC 12344</strain>
    </source>
</reference>
<sequence>MSAPIYLTTLGIFFGTVLLVFGMRYLSVIAQAKYRHASDDAYRQLAQQALQQQAETAATLKALQATLGEVNGRLVTVETVLKEVG</sequence>
<evidence type="ECO:0000313" key="4">
    <source>
        <dbReference type="Proteomes" id="UP000294359"/>
    </source>
</evidence>
<protein>
    <recommendedName>
        <fullName evidence="6">DNA recombination protein RmuC</fullName>
    </recommendedName>
</protein>
<feature type="transmembrane region" description="Helical" evidence="1">
    <location>
        <begin position="6"/>
        <end position="26"/>
    </location>
</feature>
<dbReference type="RefSeq" id="WP_134387069.1">
    <property type="nucleotide sequence ID" value="NZ_BMWW01000002.1"/>
</dbReference>
<evidence type="ECO:0000256" key="1">
    <source>
        <dbReference type="SAM" id="Phobius"/>
    </source>
</evidence>
<accession>A0A4V1AU93</accession>
<evidence type="ECO:0008006" key="6">
    <source>
        <dbReference type="Google" id="ProtNLM"/>
    </source>
</evidence>
<name>A0A4V1AU93_9BURK</name>
<evidence type="ECO:0000313" key="5">
    <source>
        <dbReference type="Proteomes" id="UP000619512"/>
    </source>
</evidence>
<dbReference type="EMBL" id="BMWW01000002">
    <property type="protein sequence ID" value="GGY81564.1"/>
    <property type="molecule type" value="Genomic_DNA"/>
</dbReference>
<reference evidence="2" key="3">
    <citation type="submission" date="2022-12" db="EMBL/GenBank/DDBJ databases">
        <authorList>
            <person name="Sun Q."/>
            <person name="Kim S."/>
        </authorList>
    </citation>
    <scope>NUCLEOTIDE SEQUENCE</scope>
    <source>
        <strain evidence="2">KCTC 12344</strain>
    </source>
</reference>
<keyword evidence="1" id="KW-1133">Transmembrane helix</keyword>
<organism evidence="2 5">
    <name type="scientific">Pseudoduganella plicata</name>
    <dbReference type="NCBI Taxonomy" id="321984"/>
    <lineage>
        <taxon>Bacteria</taxon>
        <taxon>Pseudomonadati</taxon>
        <taxon>Pseudomonadota</taxon>
        <taxon>Betaproteobacteria</taxon>
        <taxon>Burkholderiales</taxon>
        <taxon>Oxalobacteraceae</taxon>
        <taxon>Telluria group</taxon>
        <taxon>Pseudoduganella</taxon>
    </lineage>
</organism>